<protein>
    <submittedName>
        <fullName evidence="12">Membrane protein of ER body 1</fullName>
    </submittedName>
</protein>
<reference evidence="12 13" key="2">
    <citation type="submission" date="2018-09" db="EMBL/GenBank/DDBJ databases">
        <title>A high-quality reference genome of wild soybean provides a powerful tool to mine soybean genomes.</title>
        <authorList>
            <person name="Xie M."/>
            <person name="Chung C.Y.L."/>
            <person name="Li M.-W."/>
            <person name="Wong F.-L."/>
            <person name="Chan T.-F."/>
            <person name="Lam H.-M."/>
        </authorList>
    </citation>
    <scope>NUCLEOTIDE SEQUENCE [LARGE SCALE GENOMIC DNA]</scope>
    <source>
        <strain evidence="13">cv. W05</strain>
        <tissue evidence="12">Hypocotyl of etiolated seedlings</tissue>
    </source>
</reference>
<dbReference type="PANTHER" id="PTHR38937">
    <property type="entry name" value="MEMBRANE PROTEIN OF ER BODY-LIKE PROTEIN"/>
    <property type="match status" value="1"/>
</dbReference>
<evidence type="ECO:0000256" key="5">
    <source>
        <dbReference type="ARBA" id="ARBA00022692"/>
    </source>
</evidence>
<evidence type="ECO:0000256" key="8">
    <source>
        <dbReference type="ARBA" id="ARBA00044464"/>
    </source>
</evidence>
<evidence type="ECO:0000313" key="11">
    <source>
        <dbReference type="EMBL" id="KHN22510.1"/>
    </source>
</evidence>
<evidence type="ECO:0000256" key="6">
    <source>
        <dbReference type="ARBA" id="ARBA00022989"/>
    </source>
</evidence>
<evidence type="ECO:0000256" key="2">
    <source>
        <dbReference type="ARBA" id="ARBA00007049"/>
    </source>
</evidence>
<feature type="transmembrane region" description="Helical" evidence="10">
    <location>
        <begin position="249"/>
        <end position="269"/>
    </location>
</feature>
<accession>A0A0B2QLZ7</accession>
<dbReference type="Proteomes" id="UP000289340">
    <property type="component" value="Chromosome 3"/>
</dbReference>
<keyword evidence="3" id="KW-0406">Ion transport</keyword>
<evidence type="ECO:0000256" key="9">
    <source>
        <dbReference type="SAM" id="MobiDB-lite"/>
    </source>
</evidence>
<feature type="transmembrane region" description="Helical" evidence="10">
    <location>
        <begin position="327"/>
        <end position="349"/>
    </location>
</feature>
<reference evidence="11" key="1">
    <citation type="submission" date="2014-07" db="EMBL/GenBank/DDBJ databases">
        <title>Identification of a novel salt tolerance gene in wild soybean by whole-genome sequencing.</title>
        <authorList>
            <person name="Lam H.-M."/>
            <person name="Qi X."/>
            <person name="Li M.-W."/>
            <person name="Liu X."/>
            <person name="Xie M."/>
            <person name="Ni M."/>
            <person name="Xu X."/>
        </authorList>
    </citation>
    <scope>NUCLEOTIDE SEQUENCE [LARGE SCALE GENOMIC DNA]</scope>
    <source>
        <tissue evidence="11">Root</tissue>
    </source>
</reference>
<dbReference type="PANTHER" id="PTHR38937:SF2">
    <property type="entry name" value="MEMBRANE PROTEIN OF ER BODY-LIKE PROTEIN ISOFORM X1"/>
    <property type="match status" value="1"/>
</dbReference>
<dbReference type="EMBL" id="QZWG01000003">
    <property type="protein sequence ID" value="RZC19736.1"/>
    <property type="molecule type" value="Genomic_DNA"/>
</dbReference>
<dbReference type="Proteomes" id="UP000053555">
    <property type="component" value="Unassembled WGS sequence"/>
</dbReference>
<keyword evidence="6 10" id="KW-1133">Transmembrane helix</keyword>
<dbReference type="InterPro" id="IPR052843">
    <property type="entry name" value="ER_body_metal_sequester"/>
</dbReference>
<feature type="transmembrane region" description="Helical" evidence="10">
    <location>
        <begin position="361"/>
        <end position="380"/>
    </location>
</feature>
<dbReference type="EMBL" id="KN657225">
    <property type="protein sequence ID" value="KHN22510.1"/>
    <property type="molecule type" value="Genomic_DNA"/>
</dbReference>
<dbReference type="Pfam" id="PF01988">
    <property type="entry name" value="VIT1"/>
    <property type="match status" value="1"/>
</dbReference>
<gene>
    <name evidence="12" type="ORF">D0Y65_006533</name>
    <name evidence="11" type="ORF">glysoja_044839</name>
</gene>
<comment type="subcellular location">
    <subcellularLocation>
        <location evidence="1">Vacuole membrane</location>
        <topology evidence="1">Multi-pass membrane protein</topology>
    </subcellularLocation>
</comment>
<keyword evidence="3" id="KW-0410">Iron transport</keyword>
<feature type="transmembrane region" description="Helical" evidence="10">
    <location>
        <begin position="392"/>
        <end position="412"/>
    </location>
</feature>
<sequence>MDAETLTLQKEVVFNQTSKQVMASSDDDAKVPFVEPVCKTMVIEQGSVGNGQHHDEVKEENSGPARLYLNPSNSLVYMKNGPAIGIAMSPTEEVREVYLKNMFMMPPNHGFYCPNCHIDINKVLFCTTRQQDEFEIKSPGMLLKGPPILPTFTQPPVTTEPTVTTPTLIEPEQDNECLVRCSTCFSLLIQKGKEFFTGLVSRAPQELESGQGDQHVVPIPDSSPIMPQGPPFTITRPESTKGWEILKSIVYGGLAELLASLSVVTSAASVDATTLSIVALGVANLIGGLSVLGHNLRDLKASQPRQGSETQAQEDKYYELLGKRENFYLHAFFAILSFLIFGLVPPIAYGFSFRESNDKDLKLAAVAVASLICITLLGMAKAHIQRSNTFMTYFKTVTFYVTSGVLASLLTYEAGALMKKLVEQLGWFETKSNFGLTLPEMMSIKKSGWGSY</sequence>
<evidence type="ECO:0000256" key="1">
    <source>
        <dbReference type="ARBA" id="ARBA00004128"/>
    </source>
</evidence>
<dbReference type="InterPro" id="IPR008217">
    <property type="entry name" value="Ccc1_fam"/>
</dbReference>
<dbReference type="Gramene" id="XM_028369020.1">
    <property type="protein sequence ID" value="XP_028224821.1"/>
    <property type="gene ID" value="LOC114406332"/>
</dbReference>
<evidence type="ECO:0000256" key="3">
    <source>
        <dbReference type="ARBA" id="ARBA00022496"/>
    </source>
</evidence>
<evidence type="ECO:0000313" key="12">
    <source>
        <dbReference type="EMBL" id="RZC19736.1"/>
    </source>
</evidence>
<name>A0A0B2QLZ7_GLYSO</name>
<feature type="region of interest" description="Disordered" evidence="9">
    <location>
        <begin position="145"/>
        <end position="164"/>
    </location>
</feature>
<keyword evidence="3" id="KW-0813">Transport</keyword>
<keyword evidence="7 10" id="KW-0472">Membrane</keyword>
<dbReference type="CDD" id="cd01059">
    <property type="entry name" value="CCC1_like"/>
    <property type="match status" value="1"/>
</dbReference>
<dbReference type="GO" id="GO:0005774">
    <property type="term" value="C:vacuolar membrane"/>
    <property type="evidence" value="ECO:0007669"/>
    <property type="project" value="UniProtKB-SubCell"/>
</dbReference>
<organism evidence="11">
    <name type="scientific">Glycine soja</name>
    <name type="common">Wild soybean</name>
    <dbReference type="NCBI Taxonomy" id="3848"/>
    <lineage>
        <taxon>Eukaryota</taxon>
        <taxon>Viridiplantae</taxon>
        <taxon>Streptophyta</taxon>
        <taxon>Embryophyta</taxon>
        <taxon>Tracheophyta</taxon>
        <taxon>Spermatophyta</taxon>
        <taxon>Magnoliopsida</taxon>
        <taxon>eudicotyledons</taxon>
        <taxon>Gunneridae</taxon>
        <taxon>Pentapetalae</taxon>
        <taxon>rosids</taxon>
        <taxon>fabids</taxon>
        <taxon>Fabales</taxon>
        <taxon>Fabaceae</taxon>
        <taxon>Papilionoideae</taxon>
        <taxon>50 kb inversion clade</taxon>
        <taxon>NPAAA clade</taxon>
        <taxon>indigoferoid/millettioid clade</taxon>
        <taxon>Phaseoleae</taxon>
        <taxon>Glycine</taxon>
        <taxon>Glycine subgen. Soja</taxon>
    </lineage>
</organism>
<comment type="similarity">
    <text evidence="2">Belongs to the CCC1 family.</text>
</comment>
<evidence type="ECO:0000313" key="13">
    <source>
        <dbReference type="Proteomes" id="UP000289340"/>
    </source>
</evidence>
<feature type="transmembrane region" description="Helical" evidence="10">
    <location>
        <begin position="275"/>
        <end position="296"/>
    </location>
</feature>
<keyword evidence="3" id="KW-0408">Iron</keyword>
<evidence type="ECO:0000256" key="4">
    <source>
        <dbReference type="ARBA" id="ARBA00022554"/>
    </source>
</evidence>
<feature type="compositionally biased region" description="Low complexity" evidence="9">
    <location>
        <begin position="150"/>
        <end position="164"/>
    </location>
</feature>
<keyword evidence="5 10" id="KW-0812">Transmembrane</keyword>
<evidence type="ECO:0000256" key="7">
    <source>
        <dbReference type="ARBA" id="ARBA00023136"/>
    </source>
</evidence>
<dbReference type="GO" id="GO:0006826">
    <property type="term" value="P:iron ion transport"/>
    <property type="evidence" value="ECO:0007669"/>
    <property type="project" value="UniProtKB-KW"/>
</dbReference>
<keyword evidence="4" id="KW-0926">Vacuole</keyword>
<dbReference type="GO" id="GO:0005384">
    <property type="term" value="F:manganese ion transmembrane transporter activity"/>
    <property type="evidence" value="ECO:0007669"/>
    <property type="project" value="InterPro"/>
</dbReference>
<dbReference type="AlphaFoldDB" id="A0A0B2QLZ7"/>
<dbReference type="GO" id="GO:0030026">
    <property type="term" value="P:intracellular manganese ion homeostasis"/>
    <property type="evidence" value="ECO:0007669"/>
    <property type="project" value="InterPro"/>
</dbReference>
<keyword evidence="13" id="KW-1185">Reference proteome</keyword>
<evidence type="ECO:0000256" key="10">
    <source>
        <dbReference type="SAM" id="Phobius"/>
    </source>
</evidence>
<proteinExistence type="inferred from homology"/>
<comment type="catalytic activity">
    <reaction evidence="8">
        <text>Fe(2+)(in) = Fe(2+)(out)</text>
        <dbReference type="Rhea" id="RHEA:28486"/>
        <dbReference type="ChEBI" id="CHEBI:29033"/>
    </reaction>
    <physiologicalReaction direction="left-to-right" evidence="8">
        <dbReference type="Rhea" id="RHEA:28487"/>
    </physiologicalReaction>
</comment>